<dbReference type="Proteomes" id="UP001596495">
    <property type="component" value="Unassembled WGS sequence"/>
</dbReference>
<keyword evidence="2" id="KW-1185">Reference proteome</keyword>
<dbReference type="RefSeq" id="WP_374638885.1">
    <property type="nucleotide sequence ID" value="NZ_JBHTBX010000001.1"/>
</dbReference>
<gene>
    <name evidence="1" type="ORF">ACFQNJ_02035</name>
</gene>
<accession>A0ABW2R5U5</accession>
<evidence type="ECO:0000313" key="2">
    <source>
        <dbReference type="Proteomes" id="UP001596495"/>
    </source>
</evidence>
<proteinExistence type="predicted"/>
<reference evidence="2" key="1">
    <citation type="journal article" date="2019" name="Int. J. Syst. Evol. Microbiol.">
        <title>The Global Catalogue of Microorganisms (GCM) 10K type strain sequencing project: providing services to taxonomists for standard genome sequencing and annotation.</title>
        <authorList>
            <consortium name="The Broad Institute Genomics Platform"/>
            <consortium name="The Broad Institute Genome Sequencing Center for Infectious Disease"/>
            <person name="Wu L."/>
            <person name="Ma J."/>
        </authorList>
    </citation>
    <scope>NUCLEOTIDE SEQUENCE [LARGE SCALE GENOMIC DNA]</scope>
    <source>
        <strain evidence="2">CCUG 54518</strain>
    </source>
</reference>
<organism evidence="1 2">
    <name type="scientific">Hydrogenophaga bisanensis</name>
    <dbReference type="NCBI Taxonomy" id="439611"/>
    <lineage>
        <taxon>Bacteria</taxon>
        <taxon>Pseudomonadati</taxon>
        <taxon>Pseudomonadota</taxon>
        <taxon>Betaproteobacteria</taxon>
        <taxon>Burkholderiales</taxon>
        <taxon>Comamonadaceae</taxon>
        <taxon>Hydrogenophaga</taxon>
    </lineage>
</organism>
<sequence>MNLIESRALAAYLKAWDGSGQLQQPGEVCEVDHEGLQYVRLSNIGGTLAVYRVRTVNGAPMLKRLKRWPSALDQ</sequence>
<protein>
    <submittedName>
        <fullName evidence="1">Uncharacterized protein</fullName>
    </submittedName>
</protein>
<evidence type="ECO:0000313" key="1">
    <source>
        <dbReference type="EMBL" id="MFC7433286.1"/>
    </source>
</evidence>
<name>A0ABW2R5U5_9BURK</name>
<dbReference type="EMBL" id="JBHTBX010000001">
    <property type="protein sequence ID" value="MFC7433286.1"/>
    <property type="molecule type" value="Genomic_DNA"/>
</dbReference>
<comment type="caution">
    <text evidence="1">The sequence shown here is derived from an EMBL/GenBank/DDBJ whole genome shotgun (WGS) entry which is preliminary data.</text>
</comment>